<accession>A0ABR1DX10</accession>
<keyword evidence="1" id="KW-0472">Membrane</keyword>
<keyword evidence="1" id="KW-0812">Transmembrane</keyword>
<organism evidence="2 3">
    <name type="scientific">Necator americanus</name>
    <name type="common">Human hookworm</name>
    <dbReference type="NCBI Taxonomy" id="51031"/>
    <lineage>
        <taxon>Eukaryota</taxon>
        <taxon>Metazoa</taxon>
        <taxon>Ecdysozoa</taxon>
        <taxon>Nematoda</taxon>
        <taxon>Chromadorea</taxon>
        <taxon>Rhabditida</taxon>
        <taxon>Rhabditina</taxon>
        <taxon>Rhabditomorpha</taxon>
        <taxon>Strongyloidea</taxon>
        <taxon>Ancylostomatidae</taxon>
        <taxon>Bunostominae</taxon>
        <taxon>Necator</taxon>
    </lineage>
</organism>
<gene>
    <name evidence="2" type="primary">Necator_chrV.g18533</name>
    <name evidence="2" type="ORF">RB195_013742</name>
</gene>
<keyword evidence="3" id="KW-1185">Reference proteome</keyword>
<evidence type="ECO:0000313" key="2">
    <source>
        <dbReference type="EMBL" id="KAK6754948.1"/>
    </source>
</evidence>
<sequence length="130" mass="14496">MDLELGDRDLSSTETGSTKRAMCQAEKARAMRSTRLFTQGDNKVLHSKDGKQFVDVSLPCYAAHWSNRTVRYALLSLLSLQPLLSLLSLLSLLFFWRSRRSCRPADWCITRSDPGRTDGPTGGPLGETCT</sequence>
<dbReference type="EMBL" id="JAVFWL010000005">
    <property type="protein sequence ID" value="KAK6754948.1"/>
    <property type="molecule type" value="Genomic_DNA"/>
</dbReference>
<proteinExistence type="predicted"/>
<reference evidence="2 3" key="1">
    <citation type="submission" date="2023-08" db="EMBL/GenBank/DDBJ databases">
        <title>A Necator americanus chromosomal reference genome.</title>
        <authorList>
            <person name="Ilik V."/>
            <person name="Petrzelkova K.J."/>
            <person name="Pardy F."/>
            <person name="Fuh T."/>
            <person name="Niatou-Singa F.S."/>
            <person name="Gouil Q."/>
            <person name="Baker L."/>
            <person name="Ritchie M.E."/>
            <person name="Jex A.R."/>
            <person name="Gazzola D."/>
            <person name="Li H."/>
            <person name="Toshio Fujiwara R."/>
            <person name="Zhan B."/>
            <person name="Aroian R.V."/>
            <person name="Pafco B."/>
            <person name="Schwarz E.M."/>
        </authorList>
    </citation>
    <scope>NUCLEOTIDE SEQUENCE [LARGE SCALE GENOMIC DNA]</scope>
    <source>
        <strain evidence="2 3">Aroian</strain>
        <tissue evidence="2">Whole animal</tissue>
    </source>
</reference>
<name>A0ABR1DX10_NECAM</name>
<evidence type="ECO:0000256" key="1">
    <source>
        <dbReference type="SAM" id="Phobius"/>
    </source>
</evidence>
<dbReference type="Proteomes" id="UP001303046">
    <property type="component" value="Unassembled WGS sequence"/>
</dbReference>
<comment type="caution">
    <text evidence="2">The sequence shown here is derived from an EMBL/GenBank/DDBJ whole genome shotgun (WGS) entry which is preliminary data.</text>
</comment>
<keyword evidence="1" id="KW-1133">Transmembrane helix</keyword>
<protein>
    <submittedName>
        <fullName evidence="2">Uncharacterized protein</fullName>
    </submittedName>
</protein>
<feature type="transmembrane region" description="Helical" evidence="1">
    <location>
        <begin position="72"/>
        <end position="96"/>
    </location>
</feature>
<evidence type="ECO:0000313" key="3">
    <source>
        <dbReference type="Proteomes" id="UP001303046"/>
    </source>
</evidence>